<comment type="similarity">
    <text evidence="2">Belongs to the Fmt family.</text>
</comment>
<feature type="domain" description="Formyl transferase C-terminal" evidence="9">
    <location>
        <begin position="218"/>
        <end position="304"/>
    </location>
</feature>
<proteinExistence type="inferred from homology"/>
<keyword evidence="5 10" id="KW-0808">Transferase</keyword>
<evidence type="ECO:0000256" key="7">
    <source>
        <dbReference type="ARBA" id="ARBA00048558"/>
    </source>
</evidence>
<dbReference type="InterPro" id="IPR037022">
    <property type="entry name" value="Formyl_trans_C_sf"/>
</dbReference>
<name>A0A0G0WUR7_UNCKA</name>
<dbReference type="PANTHER" id="PTHR11138:SF5">
    <property type="entry name" value="METHIONYL-TRNA FORMYLTRANSFERASE, MITOCHONDRIAL"/>
    <property type="match status" value="1"/>
</dbReference>
<evidence type="ECO:0000313" key="11">
    <source>
        <dbReference type="Proteomes" id="UP000034163"/>
    </source>
</evidence>
<dbReference type="GO" id="GO:0004479">
    <property type="term" value="F:methionyl-tRNA formyltransferase activity"/>
    <property type="evidence" value="ECO:0007669"/>
    <property type="project" value="UniProtKB-EC"/>
</dbReference>
<dbReference type="AlphaFoldDB" id="A0A0G0WUR7"/>
<evidence type="ECO:0000256" key="5">
    <source>
        <dbReference type="ARBA" id="ARBA00022679"/>
    </source>
</evidence>
<sequence length="306" mass="34680">MIKIAFFGTSDRSIPLLDALNDSDKTELVLTVTKDDVKTGRSQELKETGVKKWSKEHRIKCLTTNSLRGDKDKVIEQLNDSDVVVVIVADFSFMIPVEIIKTPPFGLVNVHFSLLPRWRGASPVQFAILNGDETTGITFHLVSKEIDRGAIIGAIEYKIDDKPNAKELNDVLFKTAAKKLPKIIHNYVSGKIQPQPQNESLATYTYSPTQPKSTFVFKEDGRIDWRKPAMEIDRMVRAYNPWPVAWTTLSGLAKAKNITIRKDKDTDLKVKIYKVDLVKNELEIATLQIEGRKIMDWKDFLNGYAD</sequence>
<dbReference type="Pfam" id="PF02911">
    <property type="entry name" value="Formyl_trans_C"/>
    <property type="match status" value="1"/>
</dbReference>
<accession>A0A0G0WUR7</accession>
<dbReference type="SUPFAM" id="SSF53328">
    <property type="entry name" value="Formyltransferase"/>
    <property type="match status" value="1"/>
</dbReference>
<protein>
    <recommendedName>
        <fullName evidence="4">Methionyl-tRNA formyltransferase</fullName>
        <ecNumber evidence="3">2.1.2.9</ecNumber>
    </recommendedName>
</protein>
<evidence type="ECO:0000256" key="2">
    <source>
        <dbReference type="ARBA" id="ARBA00010699"/>
    </source>
</evidence>
<dbReference type="InterPro" id="IPR011034">
    <property type="entry name" value="Formyl_transferase-like_C_sf"/>
</dbReference>
<dbReference type="EC" id="2.1.2.9" evidence="3"/>
<organism evidence="10 11">
    <name type="scientific">candidate division WWE3 bacterium GW2011_GWB1_41_6</name>
    <dbReference type="NCBI Taxonomy" id="1619112"/>
    <lineage>
        <taxon>Bacteria</taxon>
        <taxon>Katanobacteria</taxon>
    </lineage>
</organism>
<dbReference type="InterPro" id="IPR041711">
    <property type="entry name" value="Met-tRNA-FMT_N"/>
</dbReference>
<dbReference type="Gene3D" id="3.10.25.10">
    <property type="entry name" value="Formyl transferase, C-terminal domain"/>
    <property type="match status" value="1"/>
</dbReference>
<dbReference type="Proteomes" id="UP000034163">
    <property type="component" value="Unassembled WGS sequence"/>
</dbReference>
<dbReference type="InterPro" id="IPR002376">
    <property type="entry name" value="Formyl_transf_N"/>
</dbReference>
<dbReference type="PATRIC" id="fig|1619112.3.peg.679"/>
<dbReference type="Pfam" id="PF00551">
    <property type="entry name" value="Formyl_trans_N"/>
    <property type="match status" value="1"/>
</dbReference>
<feature type="domain" description="Formyl transferase N-terminal" evidence="8">
    <location>
        <begin position="3"/>
        <end position="182"/>
    </location>
</feature>
<evidence type="ECO:0000256" key="3">
    <source>
        <dbReference type="ARBA" id="ARBA00012261"/>
    </source>
</evidence>
<dbReference type="CDD" id="cd08646">
    <property type="entry name" value="FMT_core_Met-tRNA-FMT_N"/>
    <property type="match status" value="1"/>
</dbReference>
<keyword evidence="6" id="KW-0648">Protein biosynthesis</keyword>
<evidence type="ECO:0000256" key="6">
    <source>
        <dbReference type="ARBA" id="ARBA00022917"/>
    </source>
</evidence>
<dbReference type="CDD" id="cd08704">
    <property type="entry name" value="Met_tRNA_FMT_C"/>
    <property type="match status" value="1"/>
</dbReference>
<dbReference type="InterPro" id="IPR005793">
    <property type="entry name" value="Formyl_trans_C"/>
</dbReference>
<evidence type="ECO:0000256" key="1">
    <source>
        <dbReference type="ARBA" id="ARBA00002606"/>
    </source>
</evidence>
<reference evidence="10 11" key="1">
    <citation type="journal article" date="2015" name="Nature">
        <title>rRNA introns, odd ribosomes, and small enigmatic genomes across a large radiation of phyla.</title>
        <authorList>
            <person name="Brown C.T."/>
            <person name="Hug L.A."/>
            <person name="Thomas B.C."/>
            <person name="Sharon I."/>
            <person name="Castelle C.J."/>
            <person name="Singh A."/>
            <person name="Wilkins M.J."/>
            <person name="Williams K.H."/>
            <person name="Banfield J.F."/>
        </authorList>
    </citation>
    <scope>NUCLEOTIDE SEQUENCE [LARGE SCALE GENOMIC DNA]</scope>
</reference>
<evidence type="ECO:0000259" key="9">
    <source>
        <dbReference type="Pfam" id="PF02911"/>
    </source>
</evidence>
<comment type="catalytic activity">
    <reaction evidence="7">
        <text>L-methionyl-tRNA(fMet) + (6R)-10-formyltetrahydrofolate = N-formyl-L-methionyl-tRNA(fMet) + (6S)-5,6,7,8-tetrahydrofolate + H(+)</text>
        <dbReference type="Rhea" id="RHEA:24380"/>
        <dbReference type="Rhea" id="RHEA-COMP:9952"/>
        <dbReference type="Rhea" id="RHEA-COMP:9953"/>
        <dbReference type="ChEBI" id="CHEBI:15378"/>
        <dbReference type="ChEBI" id="CHEBI:57453"/>
        <dbReference type="ChEBI" id="CHEBI:78530"/>
        <dbReference type="ChEBI" id="CHEBI:78844"/>
        <dbReference type="ChEBI" id="CHEBI:195366"/>
        <dbReference type="EC" id="2.1.2.9"/>
    </reaction>
</comment>
<comment type="function">
    <text evidence="1">Attaches a formyl group to the free amino group of methionyl-tRNA(fMet). The formyl group appears to play a dual role in the initiator identity of N-formylmethionyl-tRNA by promoting its recognition by IF2 and preventing the misappropriation of this tRNA by the elongation apparatus.</text>
</comment>
<evidence type="ECO:0000256" key="4">
    <source>
        <dbReference type="ARBA" id="ARBA00016014"/>
    </source>
</evidence>
<dbReference type="GO" id="GO:0005829">
    <property type="term" value="C:cytosol"/>
    <property type="evidence" value="ECO:0007669"/>
    <property type="project" value="TreeGrafter"/>
</dbReference>
<dbReference type="InterPro" id="IPR036477">
    <property type="entry name" value="Formyl_transf_N_sf"/>
</dbReference>
<dbReference type="InterPro" id="IPR044135">
    <property type="entry name" value="Met-tRNA-FMT_C"/>
</dbReference>
<dbReference type="EMBL" id="LCBS01000019">
    <property type="protein sequence ID" value="KKS16539.1"/>
    <property type="molecule type" value="Genomic_DNA"/>
</dbReference>
<evidence type="ECO:0000259" key="8">
    <source>
        <dbReference type="Pfam" id="PF00551"/>
    </source>
</evidence>
<gene>
    <name evidence="10" type="ORF">UU72_C0019G0004</name>
</gene>
<dbReference type="PANTHER" id="PTHR11138">
    <property type="entry name" value="METHIONYL-TRNA FORMYLTRANSFERASE"/>
    <property type="match status" value="1"/>
</dbReference>
<dbReference type="SUPFAM" id="SSF50486">
    <property type="entry name" value="FMT C-terminal domain-like"/>
    <property type="match status" value="1"/>
</dbReference>
<evidence type="ECO:0000313" key="10">
    <source>
        <dbReference type="EMBL" id="KKS16539.1"/>
    </source>
</evidence>
<comment type="caution">
    <text evidence="10">The sequence shown here is derived from an EMBL/GenBank/DDBJ whole genome shotgun (WGS) entry which is preliminary data.</text>
</comment>
<dbReference type="Gene3D" id="3.40.50.170">
    <property type="entry name" value="Formyl transferase, N-terminal domain"/>
    <property type="match status" value="1"/>
</dbReference>